<comment type="caution">
    <text evidence="5">The sequence shown here is derived from an EMBL/GenBank/DDBJ whole genome shotgun (WGS) entry which is preliminary data.</text>
</comment>
<evidence type="ECO:0000256" key="3">
    <source>
        <dbReference type="ARBA" id="ARBA00023002"/>
    </source>
</evidence>
<comment type="similarity">
    <text evidence="1">Belongs to the short-chain dehydrogenases/reductases (SDR) family.</text>
</comment>
<organism evidence="5 6">
    <name type="scientific">Apatococcus lobatus</name>
    <dbReference type="NCBI Taxonomy" id="904363"/>
    <lineage>
        <taxon>Eukaryota</taxon>
        <taxon>Viridiplantae</taxon>
        <taxon>Chlorophyta</taxon>
        <taxon>core chlorophytes</taxon>
        <taxon>Trebouxiophyceae</taxon>
        <taxon>Chlorellales</taxon>
        <taxon>Chlorellaceae</taxon>
        <taxon>Apatococcus</taxon>
    </lineage>
</organism>
<evidence type="ECO:0000256" key="2">
    <source>
        <dbReference type="ARBA" id="ARBA00022857"/>
    </source>
</evidence>
<reference evidence="5 6" key="1">
    <citation type="journal article" date="2024" name="Nat. Commun.">
        <title>Phylogenomics reveals the evolutionary origins of lichenization in chlorophyte algae.</title>
        <authorList>
            <person name="Puginier C."/>
            <person name="Libourel C."/>
            <person name="Otte J."/>
            <person name="Skaloud P."/>
            <person name="Haon M."/>
            <person name="Grisel S."/>
            <person name="Petersen M."/>
            <person name="Berrin J.G."/>
            <person name="Delaux P.M."/>
            <person name="Dal Grande F."/>
            <person name="Keller J."/>
        </authorList>
    </citation>
    <scope>NUCLEOTIDE SEQUENCE [LARGE SCALE GENOMIC DNA]</scope>
    <source>
        <strain evidence="5 6">SAG 2145</strain>
    </source>
</reference>
<keyword evidence="6" id="KW-1185">Reference proteome</keyword>
<proteinExistence type="inferred from homology"/>
<dbReference type="Gene3D" id="3.40.50.720">
    <property type="entry name" value="NAD(P)-binding Rossmann-like Domain"/>
    <property type="match status" value="1"/>
</dbReference>
<gene>
    <name evidence="5" type="ORF">WJX74_010542</name>
</gene>
<sequence>MAEVTCLSLALRQTDLAWQASAFLTTELLYAGLHVKPLSPLLNAQDTKPDTAFMRTFTNPAYFASETALLAIVALYSPIRQQVPSAVFLIHGAFHVGYTFITAVAKEWAVAQNNERIAGGWNVSTLRGCWGVFLNMLNFADFALHAWYAWLLAAVLLTSPAAPLASAGLQLTGAIGIGFAAFVWVGIQLPEMANASSGYHPLPSEASARSTSPTAPSSAVFVAESQSDHPALANGSALHSPAADEAAGDVSGRCARQEPNLAAAGPVAPTGCLDRDAPAHSSCQPCFIDSSGTAPPVDVEGCRDMKDQVVLITGGSSGIGHETARQLQAHGAQVVITSPSLLRAQEAAAAITASCSVQARHRIWALECDLGKPSSVEHCAAQLIKTLGAPSTLINNAGTALWSCQETCLGVEANFAINHLGHFQLTELLLPHMVKAAASRRGQARIVNLTSNAFRWCQLSGIQQATVMLGQKDRASWSPWVAYGQAKLANALHAAELGRRCAAAHLPISVVALEPGVAPSGLQRHMGFLGSVLNTATGKLLRQRPSILAGRVVQAACMPLPPHHTWSYVDAGKLRDPPKGLGRHLHSAGALWTLSAALLLAGRTGPVGEHPSEAQ</sequence>
<dbReference type="AlphaFoldDB" id="A0AAW1QAS2"/>
<dbReference type="SUPFAM" id="SSF51735">
    <property type="entry name" value="NAD(P)-binding Rossmann-fold domains"/>
    <property type="match status" value="1"/>
</dbReference>
<dbReference type="Pfam" id="PF00106">
    <property type="entry name" value="adh_short"/>
    <property type="match status" value="1"/>
</dbReference>
<dbReference type="GO" id="GO:0016491">
    <property type="term" value="F:oxidoreductase activity"/>
    <property type="evidence" value="ECO:0007669"/>
    <property type="project" value="UniProtKB-KW"/>
</dbReference>
<dbReference type="InterPro" id="IPR036291">
    <property type="entry name" value="NAD(P)-bd_dom_sf"/>
</dbReference>
<dbReference type="InterPro" id="IPR002347">
    <property type="entry name" value="SDR_fam"/>
</dbReference>
<protein>
    <submittedName>
        <fullName evidence="5">Uncharacterized protein</fullName>
    </submittedName>
</protein>
<dbReference type="PANTHER" id="PTHR24320">
    <property type="entry name" value="RETINOL DEHYDROGENASE"/>
    <property type="match status" value="1"/>
</dbReference>
<dbReference type="Proteomes" id="UP001438707">
    <property type="component" value="Unassembled WGS sequence"/>
</dbReference>
<keyword evidence="2" id="KW-0521">NADP</keyword>
<feature type="compositionally biased region" description="Low complexity" evidence="4">
    <location>
        <begin position="203"/>
        <end position="219"/>
    </location>
</feature>
<name>A0AAW1QAS2_9CHLO</name>
<evidence type="ECO:0000256" key="4">
    <source>
        <dbReference type="SAM" id="MobiDB-lite"/>
    </source>
</evidence>
<evidence type="ECO:0000313" key="5">
    <source>
        <dbReference type="EMBL" id="KAK9817602.1"/>
    </source>
</evidence>
<feature type="region of interest" description="Disordered" evidence="4">
    <location>
        <begin position="201"/>
        <end position="220"/>
    </location>
</feature>
<dbReference type="PRINTS" id="PR00081">
    <property type="entry name" value="GDHRDH"/>
</dbReference>
<dbReference type="EMBL" id="JALJOS010000064">
    <property type="protein sequence ID" value="KAK9817602.1"/>
    <property type="molecule type" value="Genomic_DNA"/>
</dbReference>
<evidence type="ECO:0000313" key="6">
    <source>
        <dbReference type="Proteomes" id="UP001438707"/>
    </source>
</evidence>
<accession>A0AAW1QAS2</accession>
<evidence type="ECO:0000256" key="1">
    <source>
        <dbReference type="ARBA" id="ARBA00006484"/>
    </source>
</evidence>
<keyword evidence="3" id="KW-0560">Oxidoreductase</keyword>
<dbReference type="PANTHER" id="PTHR24320:SF282">
    <property type="entry name" value="WW DOMAIN-CONTAINING OXIDOREDUCTASE"/>
    <property type="match status" value="1"/>
</dbReference>